<keyword evidence="10" id="KW-1185">Reference proteome</keyword>
<dbReference type="Proteomes" id="UP001107558">
    <property type="component" value="Chromosome 1"/>
</dbReference>
<feature type="compositionally biased region" description="Low complexity" evidence="7">
    <location>
        <begin position="470"/>
        <end position="483"/>
    </location>
</feature>
<feature type="coiled-coil region" evidence="6">
    <location>
        <begin position="106"/>
        <end position="133"/>
    </location>
</feature>
<keyword evidence="3 6" id="KW-0175">Coiled coil</keyword>
<dbReference type="PANTHER" id="PTHR13455">
    <property type="entry name" value="TRANSCRIPTIONAL REPRESSOR P66-RELATED"/>
    <property type="match status" value="1"/>
</dbReference>
<gene>
    <name evidence="9" type="ORF">PVAND_011835</name>
</gene>
<dbReference type="PANTHER" id="PTHR13455:SF7">
    <property type="entry name" value="SIMJANG, ISOFORM E"/>
    <property type="match status" value="1"/>
</dbReference>
<keyword evidence="4" id="KW-0804">Transcription</keyword>
<dbReference type="OrthoDB" id="8186989at2759"/>
<feature type="region of interest" description="Disordered" evidence="7">
    <location>
        <begin position="438"/>
        <end position="538"/>
    </location>
</feature>
<feature type="compositionally biased region" description="Low complexity" evidence="7">
    <location>
        <begin position="523"/>
        <end position="538"/>
    </location>
</feature>
<reference evidence="9" key="1">
    <citation type="submission" date="2021-03" db="EMBL/GenBank/DDBJ databases">
        <title>Chromosome level genome of the anhydrobiotic midge Polypedilum vanderplanki.</title>
        <authorList>
            <person name="Yoshida Y."/>
            <person name="Kikawada T."/>
            <person name="Gusev O."/>
        </authorList>
    </citation>
    <scope>NUCLEOTIDE SEQUENCE</scope>
    <source>
        <strain evidence="9">NIAS01</strain>
        <tissue evidence="9">Whole body or cell culture</tissue>
    </source>
</reference>
<feature type="region of interest" description="Disordered" evidence="7">
    <location>
        <begin position="203"/>
        <end position="224"/>
    </location>
</feature>
<dbReference type="InterPro" id="IPR040386">
    <property type="entry name" value="P66"/>
</dbReference>
<organism evidence="9 10">
    <name type="scientific">Polypedilum vanderplanki</name>
    <name type="common">Sleeping chironomid midge</name>
    <dbReference type="NCBI Taxonomy" id="319348"/>
    <lineage>
        <taxon>Eukaryota</taxon>
        <taxon>Metazoa</taxon>
        <taxon>Ecdysozoa</taxon>
        <taxon>Arthropoda</taxon>
        <taxon>Hexapoda</taxon>
        <taxon>Insecta</taxon>
        <taxon>Pterygota</taxon>
        <taxon>Neoptera</taxon>
        <taxon>Endopterygota</taxon>
        <taxon>Diptera</taxon>
        <taxon>Nematocera</taxon>
        <taxon>Chironomoidea</taxon>
        <taxon>Chironomidae</taxon>
        <taxon>Chironominae</taxon>
        <taxon>Polypedilum</taxon>
        <taxon>Polypedilum</taxon>
    </lineage>
</organism>
<feature type="region of interest" description="Disordered" evidence="7">
    <location>
        <begin position="16"/>
        <end position="90"/>
    </location>
</feature>
<keyword evidence="2" id="KW-0805">Transcription regulation</keyword>
<dbReference type="Gene3D" id="6.10.250.1650">
    <property type="match status" value="1"/>
</dbReference>
<feature type="compositionally biased region" description="Polar residues" evidence="7">
    <location>
        <begin position="459"/>
        <end position="469"/>
    </location>
</feature>
<feature type="compositionally biased region" description="Low complexity" evidence="7">
    <location>
        <begin position="443"/>
        <end position="457"/>
    </location>
</feature>
<evidence type="ECO:0000256" key="2">
    <source>
        <dbReference type="ARBA" id="ARBA00023015"/>
    </source>
</evidence>
<dbReference type="Pfam" id="PF16563">
    <property type="entry name" value="P66_CC"/>
    <property type="match status" value="1"/>
</dbReference>
<evidence type="ECO:0000256" key="3">
    <source>
        <dbReference type="ARBA" id="ARBA00023054"/>
    </source>
</evidence>
<dbReference type="GO" id="GO:0016581">
    <property type="term" value="C:NuRD complex"/>
    <property type="evidence" value="ECO:0007669"/>
    <property type="project" value="TreeGrafter"/>
</dbReference>
<sequence length="696" mass="75282">MDLSIPEGLTIIPTIVPSTVANKPNTNGDNGPSENNGTQATESRYPSRRVLRPRTERSYAEIESPDINFNNGNEKSTNGEYDSEDDDDDDTPMPLVEIKELSAAEIWERERKLRKLREELRNEETKLVLLKKIKHSQQVMKENKTPANLTAHGAQNLSQSYNNPLSMLPTSLAKGSLTVIPTNLAAEYKNSSRQSSLSDQAQCFPLPRGQSLPGGATLTTGTSSRAPFIQGKTVLEGRSSSNLSITPSVTITPTTGPVMNLKKNQGTTNLNNSVSITPTASISISQNTSMNQSSRIEDNQTAAQKQAAAKLALRKQLEKTLLQIPPPKPPPPEMHFIPNPANGEFVYLLGLEHVVDYLTKDKKVSPQPQQPFRCAQCKIDFTPVWKMEKDKRAGADPTPRIICESCVTTNVKKALKAEHTNRLKTAFVKALQQEQEIEQRMASQSSSSSATDYSIHSPVASQTASPSVTIQPQQAPIAISPAPVKTASTPVQRMDRIERMDTSSSSRPPQTQTPNNATPPPSQSSSRNSSRHNSAAAAAAAAAADPMSSMSFAAQLNALSSLASLGNFGNLGSMANMGMGNSNQAAAAMQAFQQQLFRGLQGMSSSNPANLAAQMQFGPLLYSYQLAMAQAAAAAQQQQASSSKGKSSKPSSKSSSSSNMALDMQRALEMQRQYLEMLSQAQQMPNQRGHSNWKNN</sequence>
<feature type="compositionally biased region" description="Low complexity" evidence="7">
    <location>
        <begin position="502"/>
        <end position="516"/>
    </location>
</feature>
<feature type="compositionally biased region" description="Acidic residues" evidence="7">
    <location>
        <begin position="81"/>
        <end position="90"/>
    </location>
</feature>
<dbReference type="EMBL" id="JADBJN010000001">
    <property type="protein sequence ID" value="KAG5682484.1"/>
    <property type="molecule type" value="Genomic_DNA"/>
</dbReference>
<dbReference type="InterPro" id="IPR032346">
    <property type="entry name" value="P66_CC"/>
</dbReference>
<evidence type="ECO:0000259" key="8">
    <source>
        <dbReference type="Pfam" id="PF16563"/>
    </source>
</evidence>
<feature type="domain" description="Transcriptional repressor p66 coiled-coil MBD2-interaction" evidence="8">
    <location>
        <begin position="105"/>
        <end position="143"/>
    </location>
</feature>
<feature type="compositionally biased region" description="Low complexity" evidence="7">
    <location>
        <begin position="638"/>
        <end position="658"/>
    </location>
</feature>
<comment type="caution">
    <text evidence="9">The sequence shown here is derived from an EMBL/GenBank/DDBJ whole genome shotgun (WGS) entry which is preliminary data.</text>
</comment>
<evidence type="ECO:0000256" key="1">
    <source>
        <dbReference type="ARBA" id="ARBA00004123"/>
    </source>
</evidence>
<evidence type="ECO:0000256" key="7">
    <source>
        <dbReference type="SAM" id="MobiDB-lite"/>
    </source>
</evidence>
<comment type="subcellular location">
    <subcellularLocation>
        <location evidence="1">Nucleus</location>
    </subcellularLocation>
</comment>
<name>A0A9J6CKH6_POLVA</name>
<feature type="compositionally biased region" description="Polar residues" evidence="7">
    <location>
        <begin position="16"/>
        <end position="44"/>
    </location>
</feature>
<evidence type="ECO:0000256" key="4">
    <source>
        <dbReference type="ARBA" id="ARBA00023163"/>
    </source>
</evidence>
<feature type="region of interest" description="Disordered" evidence="7">
    <location>
        <begin position="638"/>
        <end position="696"/>
    </location>
</feature>
<feature type="compositionally biased region" description="Polar residues" evidence="7">
    <location>
        <begin position="679"/>
        <end position="696"/>
    </location>
</feature>
<dbReference type="AlphaFoldDB" id="A0A9J6CKH6"/>
<keyword evidence="5" id="KW-0539">Nucleus</keyword>
<proteinExistence type="predicted"/>
<accession>A0A9J6CKH6</accession>
<dbReference type="GO" id="GO:0000122">
    <property type="term" value="P:negative regulation of transcription by RNA polymerase II"/>
    <property type="evidence" value="ECO:0007669"/>
    <property type="project" value="InterPro"/>
</dbReference>
<evidence type="ECO:0000313" key="10">
    <source>
        <dbReference type="Proteomes" id="UP001107558"/>
    </source>
</evidence>
<evidence type="ECO:0000256" key="5">
    <source>
        <dbReference type="ARBA" id="ARBA00023242"/>
    </source>
</evidence>
<evidence type="ECO:0000313" key="9">
    <source>
        <dbReference type="EMBL" id="KAG5682484.1"/>
    </source>
</evidence>
<evidence type="ECO:0000256" key="6">
    <source>
        <dbReference type="SAM" id="Coils"/>
    </source>
</evidence>
<protein>
    <recommendedName>
        <fullName evidence="8">Transcriptional repressor p66 coiled-coil MBD2-interaction domain-containing protein</fullName>
    </recommendedName>
</protein>
<feature type="compositionally biased region" description="Polar residues" evidence="7">
    <location>
        <begin position="67"/>
        <end position="80"/>
    </location>
</feature>